<dbReference type="Proteomes" id="UP001458880">
    <property type="component" value="Unassembled WGS sequence"/>
</dbReference>
<comment type="caution">
    <text evidence="1">The sequence shown here is derived from an EMBL/GenBank/DDBJ whole genome shotgun (WGS) entry which is preliminary data.</text>
</comment>
<proteinExistence type="predicted"/>
<protein>
    <recommendedName>
        <fullName evidence="3">Secreted protein</fullName>
    </recommendedName>
</protein>
<evidence type="ECO:0000313" key="1">
    <source>
        <dbReference type="EMBL" id="KAK9745011.1"/>
    </source>
</evidence>
<sequence>MAINFSASFAACLAAGLKVPRQLMYCISQDYTSSPLRYASNTSRKCNLKDTIYLKLNVTYLSTVSVNVMHA</sequence>
<dbReference type="EMBL" id="JASPKY010000053">
    <property type="protein sequence ID" value="KAK9745011.1"/>
    <property type="molecule type" value="Genomic_DNA"/>
</dbReference>
<gene>
    <name evidence="1" type="ORF">QE152_g7311</name>
</gene>
<accession>A0AAW1MBW1</accession>
<reference evidence="1 2" key="1">
    <citation type="journal article" date="2024" name="BMC Genomics">
        <title>De novo assembly and annotation of Popillia japonica's genome with initial clues to its potential as an invasive pest.</title>
        <authorList>
            <person name="Cucini C."/>
            <person name="Boschi S."/>
            <person name="Funari R."/>
            <person name="Cardaioli E."/>
            <person name="Iannotti N."/>
            <person name="Marturano G."/>
            <person name="Paoli F."/>
            <person name="Bruttini M."/>
            <person name="Carapelli A."/>
            <person name="Frati F."/>
            <person name="Nardi F."/>
        </authorList>
    </citation>
    <scope>NUCLEOTIDE SEQUENCE [LARGE SCALE GENOMIC DNA]</scope>
    <source>
        <strain evidence="1">DMR45628</strain>
    </source>
</reference>
<keyword evidence="2" id="KW-1185">Reference proteome</keyword>
<dbReference type="AlphaFoldDB" id="A0AAW1MBW1"/>
<evidence type="ECO:0000313" key="2">
    <source>
        <dbReference type="Proteomes" id="UP001458880"/>
    </source>
</evidence>
<evidence type="ECO:0008006" key="3">
    <source>
        <dbReference type="Google" id="ProtNLM"/>
    </source>
</evidence>
<organism evidence="1 2">
    <name type="scientific">Popillia japonica</name>
    <name type="common">Japanese beetle</name>
    <dbReference type="NCBI Taxonomy" id="7064"/>
    <lineage>
        <taxon>Eukaryota</taxon>
        <taxon>Metazoa</taxon>
        <taxon>Ecdysozoa</taxon>
        <taxon>Arthropoda</taxon>
        <taxon>Hexapoda</taxon>
        <taxon>Insecta</taxon>
        <taxon>Pterygota</taxon>
        <taxon>Neoptera</taxon>
        <taxon>Endopterygota</taxon>
        <taxon>Coleoptera</taxon>
        <taxon>Polyphaga</taxon>
        <taxon>Scarabaeiformia</taxon>
        <taxon>Scarabaeidae</taxon>
        <taxon>Rutelinae</taxon>
        <taxon>Popillia</taxon>
    </lineage>
</organism>
<name>A0AAW1MBW1_POPJA</name>